<gene>
    <name evidence="9" type="ORF">Mucpa_3640</name>
</gene>
<dbReference type="GO" id="GO:0005886">
    <property type="term" value="C:plasma membrane"/>
    <property type="evidence" value="ECO:0007669"/>
    <property type="project" value="UniProtKB-SubCell"/>
</dbReference>
<proteinExistence type="predicted"/>
<evidence type="ECO:0000256" key="6">
    <source>
        <dbReference type="ARBA" id="ARBA00023136"/>
    </source>
</evidence>
<dbReference type="InterPro" id="IPR000715">
    <property type="entry name" value="Glycosyl_transferase_4"/>
</dbReference>
<feature type="transmembrane region" description="Helical" evidence="8">
    <location>
        <begin position="291"/>
        <end position="312"/>
    </location>
</feature>
<organism evidence="9 10">
    <name type="scientific">Mucilaginibacter paludis DSM 18603</name>
    <dbReference type="NCBI Taxonomy" id="714943"/>
    <lineage>
        <taxon>Bacteria</taxon>
        <taxon>Pseudomonadati</taxon>
        <taxon>Bacteroidota</taxon>
        <taxon>Sphingobacteriia</taxon>
        <taxon>Sphingobacteriales</taxon>
        <taxon>Sphingobacteriaceae</taxon>
        <taxon>Mucilaginibacter</taxon>
    </lineage>
</organism>
<accession>H1XZP6</accession>
<dbReference type="GO" id="GO:0046872">
    <property type="term" value="F:metal ion binding"/>
    <property type="evidence" value="ECO:0007669"/>
    <property type="project" value="UniProtKB-KW"/>
</dbReference>
<feature type="transmembrane region" description="Helical" evidence="8">
    <location>
        <begin position="66"/>
        <end position="84"/>
    </location>
</feature>
<dbReference type="PANTHER" id="PTHR22926:SF3">
    <property type="entry name" value="UNDECAPRENYL-PHOSPHATE ALPHA-N-ACETYLGLUCOSAMINYL 1-PHOSPHATE TRANSFERASE"/>
    <property type="match status" value="1"/>
</dbReference>
<evidence type="ECO:0000256" key="8">
    <source>
        <dbReference type="SAM" id="Phobius"/>
    </source>
</evidence>
<feature type="transmembrane region" description="Helical" evidence="8">
    <location>
        <begin position="90"/>
        <end position="109"/>
    </location>
</feature>
<feature type="binding site" evidence="7">
    <location>
        <position position="218"/>
    </location>
    <ligand>
        <name>Mg(2+)</name>
        <dbReference type="ChEBI" id="CHEBI:18420"/>
    </ligand>
</feature>
<evidence type="ECO:0000256" key="2">
    <source>
        <dbReference type="ARBA" id="ARBA00022475"/>
    </source>
</evidence>
<dbReference type="GO" id="GO:0044038">
    <property type="term" value="P:cell wall macromolecule biosynthetic process"/>
    <property type="evidence" value="ECO:0007669"/>
    <property type="project" value="TreeGrafter"/>
</dbReference>
<dbReference type="GO" id="GO:0009103">
    <property type="term" value="P:lipopolysaccharide biosynthetic process"/>
    <property type="evidence" value="ECO:0007669"/>
    <property type="project" value="TreeGrafter"/>
</dbReference>
<keyword evidence="4 8" id="KW-0812">Transmembrane</keyword>
<evidence type="ECO:0000256" key="4">
    <source>
        <dbReference type="ARBA" id="ARBA00022692"/>
    </source>
</evidence>
<dbReference type="CDD" id="cd06854">
    <property type="entry name" value="GT_WbpL_WbcO_like"/>
    <property type="match status" value="1"/>
</dbReference>
<feature type="transmembrane region" description="Helical" evidence="8">
    <location>
        <begin position="163"/>
        <end position="181"/>
    </location>
</feature>
<feature type="transmembrane region" description="Helical" evidence="8">
    <location>
        <begin position="187"/>
        <end position="208"/>
    </location>
</feature>
<feature type="binding site" evidence="7">
    <location>
        <position position="157"/>
    </location>
    <ligand>
        <name>Mg(2+)</name>
        <dbReference type="ChEBI" id="CHEBI:18420"/>
    </ligand>
</feature>
<feature type="transmembrane region" description="Helical" evidence="8">
    <location>
        <begin position="318"/>
        <end position="337"/>
    </location>
</feature>
<keyword evidence="3 9" id="KW-0808">Transferase</keyword>
<keyword evidence="2" id="KW-1003">Cell membrane</keyword>
<dbReference type="EMBL" id="CM001403">
    <property type="protein sequence ID" value="EHQ27738.1"/>
    <property type="molecule type" value="Genomic_DNA"/>
</dbReference>
<dbReference type="AlphaFoldDB" id="H1XZP6"/>
<dbReference type="PANTHER" id="PTHR22926">
    <property type="entry name" value="PHOSPHO-N-ACETYLMURAMOYL-PENTAPEPTIDE-TRANSFERASE"/>
    <property type="match status" value="1"/>
</dbReference>
<protein>
    <submittedName>
        <fullName evidence="9">Glycosyl transferase, family 4, conserved region-containing protein</fullName>
    </submittedName>
</protein>
<feature type="transmembrane region" description="Helical" evidence="8">
    <location>
        <begin position="242"/>
        <end position="265"/>
    </location>
</feature>
<dbReference type="Pfam" id="PF00953">
    <property type="entry name" value="Glycos_transf_4"/>
    <property type="match status" value="1"/>
</dbReference>
<feature type="transmembrane region" description="Helical" evidence="8">
    <location>
        <begin position="116"/>
        <end position="132"/>
    </location>
</feature>
<keyword evidence="10" id="KW-1185">Reference proteome</keyword>
<reference evidence="9" key="1">
    <citation type="submission" date="2011-09" db="EMBL/GenBank/DDBJ databases">
        <title>The permanent draft genome of Mucilaginibacter paludis DSM 18603.</title>
        <authorList>
            <consortium name="US DOE Joint Genome Institute (JGI-PGF)"/>
            <person name="Lucas S."/>
            <person name="Han J."/>
            <person name="Lapidus A."/>
            <person name="Bruce D."/>
            <person name="Goodwin L."/>
            <person name="Pitluck S."/>
            <person name="Peters L."/>
            <person name="Kyrpides N."/>
            <person name="Mavromatis K."/>
            <person name="Ivanova N."/>
            <person name="Mikhailova N."/>
            <person name="Held B."/>
            <person name="Detter J.C."/>
            <person name="Tapia R."/>
            <person name="Han C."/>
            <person name="Land M."/>
            <person name="Hauser L."/>
            <person name="Markowitz V."/>
            <person name="Cheng J.-F."/>
            <person name="Hugenholtz P."/>
            <person name="Woyke T."/>
            <person name="Wu D."/>
            <person name="Tindall B."/>
            <person name="Brambilla E."/>
            <person name="Klenk H.-P."/>
            <person name="Eisen J.A."/>
        </authorList>
    </citation>
    <scope>NUCLEOTIDE SEQUENCE [LARGE SCALE GENOMIC DNA]</scope>
    <source>
        <strain evidence="9">DSM 18603</strain>
    </source>
</reference>
<dbReference type="eggNOG" id="COG0472">
    <property type="taxonomic scope" value="Bacteria"/>
</dbReference>
<evidence type="ECO:0000256" key="7">
    <source>
        <dbReference type="PIRSR" id="PIRSR600715-1"/>
    </source>
</evidence>
<comment type="subcellular location">
    <subcellularLocation>
        <location evidence="1">Cell membrane</location>
        <topology evidence="1">Multi-pass membrane protein</topology>
    </subcellularLocation>
</comment>
<sequence>MIFFHYMMAPDLQDKFSLLIFVFLLMPMLYILFLIILIGAELAYFRIADLYNIIDKPNHRSSHQEITIRGGGVIFPLSVILWFPFFGFQYPLVVLGLVLITSISFVDDLKDISRSIRLLFHLIAVSLAFYSLNIFALHWYIVIASYIMVVGIINAYNFMDGINGITGIYSLVLFATLWWINQYQVQFVNPGLIVTLIISVLIFNFFNFRKRAKCFAGDVGSVSLAFVVVFLLFKLILQTDQLLYILLLAVYGIDAVFTIAIRLGLGENIFQAHRLHLYQLLANEQKLDHRVVSFGYGVVQLLVNVLVIYSIIGGSLSLGLKGLLLLAVAYVGIRMVIIRRVKAINAA</sequence>
<keyword evidence="7" id="KW-0479">Metal-binding</keyword>
<keyword evidence="6 8" id="KW-0472">Membrane</keyword>
<name>H1XZP6_9SPHI</name>
<feature type="transmembrane region" description="Helical" evidence="8">
    <location>
        <begin position="138"/>
        <end position="156"/>
    </location>
</feature>
<keyword evidence="5 8" id="KW-1133">Transmembrane helix</keyword>
<evidence type="ECO:0000256" key="5">
    <source>
        <dbReference type="ARBA" id="ARBA00022989"/>
    </source>
</evidence>
<dbReference type="STRING" id="714943.Mucpa_3640"/>
<comment type="cofactor">
    <cofactor evidence="7">
        <name>Mg(2+)</name>
        <dbReference type="ChEBI" id="CHEBI:18420"/>
    </cofactor>
</comment>
<evidence type="ECO:0000256" key="1">
    <source>
        <dbReference type="ARBA" id="ARBA00004651"/>
    </source>
</evidence>
<dbReference type="HOGENOM" id="CLU_023982_3_0_10"/>
<evidence type="ECO:0000256" key="3">
    <source>
        <dbReference type="ARBA" id="ARBA00022679"/>
    </source>
</evidence>
<keyword evidence="7" id="KW-0460">Magnesium</keyword>
<dbReference type="GO" id="GO:0071555">
    <property type="term" value="P:cell wall organization"/>
    <property type="evidence" value="ECO:0007669"/>
    <property type="project" value="TreeGrafter"/>
</dbReference>
<feature type="transmembrane region" description="Helical" evidence="8">
    <location>
        <begin position="215"/>
        <end position="236"/>
    </location>
</feature>
<evidence type="ECO:0000313" key="10">
    <source>
        <dbReference type="Proteomes" id="UP000002774"/>
    </source>
</evidence>
<dbReference type="GO" id="GO:0016780">
    <property type="term" value="F:phosphotransferase activity, for other substituted phosphate groups"/>
    <property type="evidence" value="ECO:0007669"/>
    <property type="project" value="InterPro"/>
</dbReference>
<evidence type="ECO:0000313" key="9">
    <source>
        <dbReference type="EMBL" id="EHQ27738.1"/>
    </source>
</evidence>
<feature type="transmembrane region" description="Helical" evidence="8">
    <location>
        <begin position="20"/>
        <end position="45"/>
    </location>
</feature>
<dbReference type="Proteomes" id="UP000002774">
    <property type="component" value="Chromosome"/>
</dbReference>